<dbReference type="AlphaFoldDB" id="A0A6S6TS37"/>
<gene>
    <name evidence="2" type="ORF">HELGO_WM4618</name>
</gene>
<dbReference type="EMBL" id="CACVAS010000105">
    <property type="protein sequence ID" value="CAA6817876.1"/>
    <property type="molecule type" value="Genomic_DNA"/>
</dbReference>
<sequence length="151" mass="18170">MFFGLFTPKKKSRIPLFDAKLIKKFHHDHIKLVKSIGDINKALEQGNSHKVKKLLLRLRMEILGHFMEEDIKLYWYLKDYYKDEENANSLVKTFDTSIKMIQKDVIKFLDYYTQDYVPLDMEFQQKFDMMVSKLASRIESEESNLYPLYQK</sequence>
<feature type="domain" description="Hemerythrin-like" evidence="1">
    <location>
        <begin position="22"/>
        <end position="148"/>
    </location>
</feature>
<dbReference type="InterPro" id="IPR038309">
    <property type="entry name" value="Rsd/AlgQ_sf"/>
</dbReference>
<accession>A0A6S6TS37</accession>
<protein>
    <recommendedName>
        <fullName evidence="1">Hemerythrin-like domain-containing protein</fullName>
    </recommendedName>
</protein>
<evidence type="ECO:0000259" key="1">
    <source>
        <dbReference type="Pfam" id="PF01814"/>
    </source>
</evidence>
<proteinExistence type="predicted"/>
<organism evidence="2">
    <name type="scientific">uncultured Sulfurovum sp</name>
    <dbReference type="NCBI Taxonomy" id="269237"/>
    <lineage>
        <taxon>Bacteria</taxon>
        <taxon>Pseudomonadati</taxon>
        <taxon>Campylobacterota</taxon>
        <taxon>Epsilonproteobacteria</taxon>
        <taxon>Campylobacterales</taxon>
        <taxon>Sulfurovaceae</taxon>
        <taxon>Sulfurovum</taxon>
        <taxon>environmental samples</taxon>
    </lineage>
</organism>
<dbReference type="InterPro" id="IPR012312">
    <property type="entry name" value="Hemerythrin-like"/>
</dbReference>
<reference evidence="2" key="1">
    <citation type="submission" date="2020-01" db="EMBL/GenBank/DDBJ databases">
        <authorList>
            <person name="Meier V. D."/>
            <person name="Meier V D."/>
        </authorList>
    </citation>
    <scope>NUCLEOTIDE SEQUENCE</scope>
    <source>
        <strain evidence="2">HLG_WM_MAG_01</strain>
    </source>
</reference>
<dbReference type="Gene3D" id="1.20.120.1370">
    <property type="entry name" value="Regulator of RNA polymerase sigma(70) subunit, domain 4"/>
    <property type="match status" value="1"/>
</dbReference>
<name>A0A6S6TS37_9BACT</name>
<evidence type="ECO:0000313" key="2">
    <source>
        <dbReference type="EMBL" id="CAA6817876.1"/>
    </source>
</evidence>
<dbReference type="Pfam" id="PF01814">
    <property type="entry name" value="Hemerythrin"/>
    <property type="match status" value="1"/>
</dbReference>